<dbReference type="RefSeq" id="WP_068683047.1">
    <property type="nucleotide sequence ID" value="NZ_LYPA01000054.1"/>
</dbReference>
<dbReference type="SUPFAM" id="SSF52540">
    <property type="entry name" value="P-loop containing nucleoside triphosphate hydrolases"/>
    <property type="match status" value="1"/>
</dbReference>
<dbReference type="EMBL" id="LYPA01000054">
    <property type="protein sequence ID" value="OBR65702.1"/>
    <property type="molecule type" value="Genomic_DNA"/>
</dbReference>
<dbReference type="OrthoDB" id="856045at2"/>
<gene>
    <name evidence="1" type="ORF">A7K91_14130</name>
</gene>
<reference evidence="1 2" key="1">
    <citation type="submission" date="2016-05" db="EMBL/GenBank/DDBJ databases">
        <title>Paenibacillus oryzae. sp. nov., isolated from the rice root.</title>
        <authorList>
            <person name="Zhang J."/>
            <person name="Zhang X."/>
        </authorList>
    </citation>
    <scope>NUCLEOTIDE SEQUENCE [LARGE SCALE GENOMIC DNA]</scope>
    <source>
        <strain evidence="1 2">1DrF-4</strain>
    </source>
</reference>
<dbReference type="STRING" id="1844972.A7K91_14130"/>
<evidence type="ECO:0000313" key="1">
    <source>
        <dbReference type="EMBL" id="OBR65702.1"/>
    </source>
</evidence>
<evidence type="ECO:0000313" key="2">
    <source>
        <dbReference type="Proteomes" id="UP000092024"/>
    </source>
</evidence>
<dbReference type="Gene3D" id="3.40.50.300">
    <property type="entry name" value="P-loop containing nucleotide triphosphate hydrolases"/>
    <property type="match status" value="1"/>
</dbReference>
<organism evidence="1 2">
    <name type="scientific">Paenibacillus oryzae</name>
    <dbReference type="NCBI Taxonomy" id="1844972"/>
    <lineage>
        <taxon>Bacteria</taxon>
        <taxon>Bacillati</taxon>
        <taxon>Bacillota</taxon>
        <taxon>Bacilli</taxon>
        <taxon>Bacillales</taxon>
        <taxon>Paenibacillaceae</taxon>
        <taxon>Paenibacillus</taxon>
    </lineage>
</organism>
<proteinExistence type="predicted"/>
<dbReference type="InterPro" id="IPR027417">
    <property type="entry name" value="P-loop_NTPase"/>
</dbReference>
<dbReference type="Proteomes" id="UP000092024">
    <property type="component" value="Unassembled WGS sequence"/>
</dbReference>
<dbReference type="AlphaFoldDB" id="A0A1A5YJB8"/>
<sequence>MEFKSSINIKFDIGNAELFNRYIPTPSHAEAMKGIIDGFAEGANRSHIIIGPYGTGKSLLANVIGSIVSKMASSMAVDALIEKLEHVGDHVASKIRDASKLTMPYLPILLSGNEGRFRHSIISSVVKKLKEKGIDIVLPGLAAKIINSIVLWEKDFPDTYDKFRLRLEQDGKQLNQWVEEIKKQNETEIKYFSEMYPLLTAGASFDIDYDHSFLSQMEYLTTVLQDNNLGIFIVYDEFARFLQGMNATKFNESMQDIQDLAELANRTNSIHFLLITHKSLRSYFSASNEEVAREFQRIEKRFNQYLVKSDQATFLRISELILTENINQKPVISDAAFTKTREMLRKYPLFPSINQTERDELVVRGMFPLHPVSIFLLPHLTRVFGQNERSLFTFLESLETGGLLNHIGKSNEYYLGHQLFDFFFPDSNDFGNDDVSEHILLYKKAMARLPEELLNKKSATNLVKFITLWNLCTVQSEQKLNTEFLQFATQLNEDELSDILPVLDKHKVIRFNRVNDYWELFAGSSVDLHERLEHEKQSLKTDQSKEIEVLYDNLVKRFYFPERYNDDKGMTRFAAVKVVYGKEIIEGKLIQETQHSDFSVYYVLAEDLETHESLDPVLQNLSQENDRTLFFLHSKPVIGIIPEVYNYLGLDSLRRNKTLLAEDKGVKEELEILFNETKYRISQYLSEIASYEDGRAWYIAGDQVTIRSERDVTEMLSDKCYELFKCTPVILNDSFNRNAVTGVQRNAAIKLIEKIIEDRRKQQFGIEGNGPDYALFAAIFKNNDRLDENVNKLDYSNIRNESFATLRLRLIEVLESNPTGNFKDIVEMFSAPPFGIRKPLIPILFVALLRDRWNEFMLYRNGMFVPGIDGETLFEIIVDMGAEYYHYAYEHINDNYVEFFNSIEKCFADSLETRLNNQSRLIFICGTLLKWLRSLPKITQISVNVDKEFGEFRDLIKRSEVDPQQSVAKLLMLYQQNMDKLLATKQYAENFTVLLKKELAKKLLQVIGVRDFKELKNWVEEQRDSGSYSINKLPEKIYNSLSSDNEDILIEHFFGNYVGVKVEDWSDTTYDLFFAQLRHDLEELKLTEQKIEQSNLNVVSIQLNNSRKLINKVDLSVKSATVYSNLERMINAAGKNVPRQELEYLIYQLFENYVVKAE</sequence>
<comment type="caution">
    <text evidence="1">The sequence shown here is derived from an EMBL/GenBank/DDBJ whole genome shotgun (WGS) entry which is preliminary data.</text>
</comment>
<accession>A0A1A5YJB8</accession>
<name>A0A1A5YJB8_9BACL</name>
<keyword evidence="2" id="KW-1185">Reference proteome</keyword>
<protein>
    <submittedName>
        <fullName evidence="1">Uncharacterized protein</fullName>
    </submittedName>
</protein>